<proteinExistence type="predicted"/>
<evidence type="ECO:0000313" key="2">
    <source>
        <dbReference type="EMBL" id="TGO22566.1"/>
    </source>
</evidence>
<reference evidence="2 3" key="1">
    <citation type="submission" date="2017-12" db="EMBL/GenBank/DDBJ databases">
        <title>Comparative genomics of Botrytis spp.</title>
        <authorList>
            <person name="Valero-Jimenez C.A."/>
            <person name="Tapia P."/>
            <person name="Veloso J."/>
            <person name="Silva-Moreno E."/>
            <person name="Staats M."/>
            <person name="Valdes J.H."/>
            <person name="Van Kan J.A.L."/>
        </authorList>
    </citation>
    <scope>NUCLEOTIDE SEQUENCE [LARGE SCALE GENOMIC DNA]</scope>
    <source>
        <strain evidence="2 3">Bp0003</strain>
    </source>
</reference>
<accession>A0A4Z1FDB3</accession>
<dbReference type="Gene3D" id="3.30.1330.160">
    <property type="entry name" value="Cyanuric acid hydrolase/Barbituras, RU C"/>
    <property type="match status" value="1"/>
</dbReference>
<dbReference type="Proteomes" id="UP000297910">
    <property type="component" value="Unassembled WGS sequence"/>
</dbReference>
<dbReference type="InterPro" id="IPR043007">
    <property type="entry name" value="AtzD/Barbiturase_RUC"/>
</dbReference>
<evidence type="ECO:0000313" key="3">
    <source>
        <dbReference type="Proteomes" id="UP000297910"/>
    </source>
</evidence>
<dbReference type="Pfam" id="PF09663">
    <property type="entry name" value="Amido_AtzD_TrzD"/>
    <property type="match status" value="1"/>
</dbReference>
<organism evidence="2 3">
    <name type="scientific">Botrytis paeoniae</name>
    <dbReference type="NCBI Taxonomy" id="278948"/>
    <lineage>
        <taxon>Eukaryota</taxon>
        <taxon>Fungi</taxon>
        <taxon>Dikarya</taxon>
        <taxon>Ascomycota</taxon>
        <taxon>Pezizomycotina</taxon>
        <taxon>Leotiomycetes</taxon>
        <taxon>Helotiales</taxon>
        <taxon>Sclerotiniaceae</taxon>
        <taxon>Botrytis</taxon>
    </lineage>
</organism>
<evidence type="ECO:0000256" key="1">
    <source>
        <dbReference type="SAM" id="MobiDB-lite"/>
    </source>
</evidence>
<comment type="caution">
    <text evidence="2">The sequence shown here is derived from an EMBL/GenBank/DDBJ whole genome shotgun (WGS) entry which is preliminary data.</text>
</comment>
<dbReference type="GO" id="GO:0016812">
    <property type="term" value="F:hydrolase activity, acting on carbon-nitrogen (but not peptide) bonds, in cyclic amides"/>
    <property type="evidence" value="ECO:0007669"/>
    <property type="project" value="InterPro"/>
</dbReference>
<dbReference type="InterPro" id="IPR014086">
    <property type="entry name" value="AtzD/Barbiturase"/>
</dbReference>
<sequence length="450" mass="48840">MSTSGRFPFPESSLATSASLEPRLLEPRLFGTRLNGAPIAGPDCQVSNGSNPEVYHIDVNAFPTTSPCIVLICQPLDTMLLIYLLSLERCGAWATLIVMLATAVLKLGTEGVLGTYVTLILKSKEPTGLCAVIGRTQDFLLGELGTSDHALIVSSYVSTMINKLSDFTGCLEDLENDVQCNMVFIKCPRGCNSEESKRSRYACAFGVCHGLFEFPFHGLEGDLPKIRAEIDMGFWRTWSERAYCVSSIEREDCGLLAIATDNRISGHLRAISAVMTHPIDVNLIQDALKKIKDEGGNLIQVFATVNPNKGGADGVQFSNEQINSAFHSMNNDPNMSGDQHARAAVEGQLAALCVNTNIYVSGGGDGQGPWGGGNLCFIYKIDPQINDVPAAWMDLDIEFDLDEAEVNDVAISQVNDEQNTTAEPEVNDGLNITAMPEVSSEPKRKRPRLE</sequence>
<keyword evidence="3" id="KW-1185">Reference proteome</keyword>
<feature type="region of interest" description="Disordered" evidence="1">
    <location>
        <begin position="415"/>
        <end position="450"/>
    </location>
</feature>
<protein>
    <submittedName>
        <fullName evidence="2">Uncharacterized protein</fullName>
    </submittedName>
</protein>
<name>A0A4Z1FDB3_9HELO</name>
<dbReference type="EMBL" id="PQXI01000162">
    <property type="protein sequence ID" value="TGO22566.1"/>
    <property type="molecule type" value="Genomic_DNA"/>
</dbReference>
<dbReference type="AlphaFoldDB" id="A0A4Z1FDB3"/>
<gene>
    <name evidence="2" type="ORF">BPAE_0162g00010</name>
</gene>